<keyword evidence="2" id="KW-1185">Reference proteome</keyword>
<protein>
    <submittedName>
        <fullName evidence="1">Uncharacterized protein</fullName>
    </submittedName>
</protein>
<gene>
    <name evidence="1" type="ORF">AWW68_00730</name>
</gene>
<dbReference type="AlphaFoldDB" id="A0A150XF76"/>
<dbReference type="Proteomes" id="UP000075606">
    <property type="component" value="Unassembled WGS sequence"/>
</dbReference>
<dbReference type="EMBL" id="LRPC01000001">
    <property type="protein sequence ID" value="KYG77324.1"/>
    <property type="molecule type" value="Genomic_DNA"/>
</dbReference>
<reference evidence="1 2" key="1">
    <citation type="submission" date="2016-01" db="EMBL/GenBank/DDBJ databases">
        <title>Genome sequencing of Roseivirga spongicola UST030701-084.</title>
        <authorList>
            <person name="Selvaratnam C."/>
            <person name="Thevarajoo S."/>
            <person name="Goh K.M."/>
            <person name="Ee R."/>
            <person name="Chan K.-G."/>
            <person name="Chong C.S."/>
        </authorList>
    </citation>
    <scope>NUCLEOTIDE SEQUENCE [LARGE SCALE GENOMIC DNA]</scope>
    <source>
        <strain evidence="1 2">UST030701-084</strain>
    </source>
</reference>
<evidence type="ECO:0000313" key="1">
    <source>
        <dbReference type="EMBL" id="KYG77324.1"/>
    </source>
</evidence>
<evidence type="ECO:0000313" key="2">
    <source>
        <dbReference type="Proteomes" id="UP000075606"/>
    </source>
</evidence>
<accession>A0A150XF76</accession>
<name>A0A150XF76_9BACT</name>
<proteinExistence type="predicted"/>
<sequence>MFIVKFFLKNHRHSKNRFRLMANDFDAKRVLDTCISIAGHILNLSPRASFGFLGEPRIGEPRYRTKRFLVYLLYAARHYNPIDWEHYTDENISGYFLLNTQNTTLNIQYVQEVFKDYIEVD</sequence>
<organism evidence="1 2">
    <name type="scientific">Roseivirga spongicola</name>
    <dbReference type="NCBI Taxonomy" id="333140"/>
    <lineage>
        <taxon>Bacteria</taxon>
        <taxon>Pseudomonadati</taxon>
        <taxon>Bacteroidota</taxon>
        <taxon>Cytophagia</taxon>
        <taxon>Cytophagales</taxon>
        <taxon>Roseivirgaceae</taxon>
        <taxon>Roseivirga</taxon>
    </lineage>
</organism>
<comment type="caution">
    <text evidence="1">The sequence shown here is derived from an EMBL/GenBank/DDBJ whole genome shotgun (WGS) entry which is preliminary data.</text>
</comment>